<comment type="caution">
    <text evidence="2">The sequence shown here is derived from an EMBL/GenBank/DDBJ whole genome shotgun (WGS) entry which is preliminary data.</text>
</comment>
<proteinExistence type="predicted"/>
<keyword evidence="3" id="KW-1185">Reference proteome</keyword>
<protein>
    <submittedName>
        <fullName evidence="2">Uncharacterized protein</fullName>
    </submittedName>
</protein>
<organism evidence="2 3">
    <name type="scientific">Daphnia sinensis</name>
    <dbReference type="NCBI Taxonomy" id="1820382"/>
    <lineage>
        <taxon>Eukaryota</taxon>
        <taxon>Metazoa</taxon>
        <taxon>Ecdysozoa</taxon>
        <taxon>Arthropoda</taxon>
        <taxon>Crustacea</taxon>
        <taxon>Branchiopoda</taxon>
        <taxon>Diplostraca</taxon>
        <taxon>Cladocera</taxon>
        <taxon>Anomopoda</taxon>
        <taxon>Daphniidae</taxon>
        <taxon>Daphnia</taxon>
        <taxon>Daphnia similis group</taxon>
    </lineage>
</organism>
<evidence type="ECO:0000313" key="3">
    <source>
        <dbReference type="Proteomes" id="UP000820818"/>
    </source>
</evidence>
<gene>
    <name evidence="2" type="ORF">GHT06_017047</name>
</gene>
<reference evidence="2 3" key="1">
    <citation type="submission" date="2022-05" db="EMBL/GenBank/DDBJ databases">
        <title>A multi-omics perspective on studying reproductive biology in Daphnia sinensis.</title>
        <authorList>
            <person name="Jia J."/>
        </authorList>
    </citation>
    <scope>NUCLEOTIDE SEQUENCE [LARGE SCALE GENOMIC DNA]</scope>
    <source>
        <strain evidence="2 3">WSL</strain>
    </source>
</reference>
<dbReference type="AlphaFoldDB" id="A0AAD5L8F8"/>
<dbReference type="EMBL" id="WJBH02000006">
    <property type="protein sequence ID" value="KAI9557225.1"/>
    <property type="molecule type" value="Genomic_DNA"/>
</dbReference>
<accession>A0AAD5L8F8</accession>
<dbReference type="Proteomes" id="UP000820818">
    <property type="component" value="Linkage Group LG6"/>
</dbReference>
<sequence length="157" mass="18012">MLWKTEHCPPIESPSDFENRFRKSIATQTEDFSEHDIVMEAQEEEMENYNFNNDSEQINDCLAEENLSQQEGGVVVSPRPSLEDNVSTTEASDNEIPSIQHDAIIENNYVEAEVESDERPSSEPENNVSAEKSDQLHDTGRPKRNRQKPMRFRDGVQ</sequence>
<name>A0AAD5L8F8_9CRUS</name>
<evidence type="ECO:0000313" key="2">
    <source>
        <dbReference type="EMBL" id="KAI9557225.1"/>
    </source>
</evidence>
<evidence type="ECO:0000256" key="1">
    <source>
        <dbReference type="SAM" id="MobiDB-lite"/>
    </source>
</evidence>
<feature type="compositionally biased region" description="Basic and acidic residues" evidence="1">
    <location>
        <begin position="131"/>
        <end position="141"/>
    </location>
</feature>
<feature type="region of interest" description="Disordered" evidence="1">
    <location>
        <begin position="67"/>
        <end position="157"/>
    </location>
</feature>
<feature type="compositionally biased region" description="Polar residues" evidence="1">
    <location>
        <begin position="84"/>
        <end position="97"/>
    </location>
</feature>